<evidence type="ECO:0000256" key="10">
    <source>
        <dbReference type="SAM" id="SignalP"/>
    </source>
</evidence>
<comment type="catalytic activity">
    <reaction evidence="1 9">
        <text>Random hydrolysis of (1-&gt;4)-linkages between N-acetyl-beta-D-glucosamine and D-glucuronate residues in hyaluronate.</text>
        <dbReference type="EC" id="3.2.1.35"/>
    </reaction>
</comment>
<evidence type="ECO:0000313" key="12">
    <source>
        <dbReference type="Proteomes" id="UP000261540"/>
    </source>
</evidence>
<evidence type="ECO:0000313" key="11">
    <source>
        <dbReference type="Ensembl" id="ENSPKIP00000034172.1"/>
    </source>
</evidence>
<keyword evidence="10" id="KW-0732">Signal</keyword>
<dbReference type="Gene3D" id="3.20.20.70">
    <property type="entry name" value="Aldolase class I"/>
    <property type="match status" value="1"/>
</dbReference>
<keyword evidence="5 9" id="KW-0326">Glycosidase</keyword>
<dbReference type="PRINTS" id="PR00846">
    <property type="entry name" value="GLHYDRLASE56"/>
</dbReference>
<dbReference type="GO" id="GO:0005975">
    <property type="term" value="P:carbohydrate metabolic process"/>
    <property type="evidence" value="ECO:0007669"/>
    <property type="project" value="UniProtKB-UniRule"/>
</dbReference>
<reference evidence="11" key="1">
    <citation type="submission" date="2025-08" db="UniProtKB">
        <authorList>
            <consortium name="Ensembl"/>
        </authorList>
    </citation>
    <scope>IDENTIFICATION</scope>
</reference>
<name>A0A3B3STW4_9TELE</name>
<feature type="glycosylation site" description="N-linked (GlcNAc...) asparagine" evidence="7">
    <location>
        <position position="350"/>
    </location>
</feature>
<dbReference type="GeneTree" id="ENSGT01020000230364"/>
<dbReference type="Pfam" id="PF01630">
    <property type="entry name" value="Glyco_hydro_56"/>
    <property type="match status" value="1"/>
</dbReference>
<dbReference type="InterPro" id="IPR018155">
    <property type="entry name" value="Hyaluronidase"/>
</dbReference>
<dbReference type="GO" id="GO:0031410">
    <property type="term" value="C:cytoplasmic vesicle"/>
    <property type="evidence" value="ECO:0007669"/>
    <property type="project" value="TreeGrafter"/>
</dbReference>
<dbReference type="EC" id="3.2.1.35" evidence="9"/>
<evidence type="ECO:0000256" key="1">
    <source>
        <dbReference type="ARBA" id="ARBA00000251"/>
    </source>
</evidence>
<dbReference type="SUPFAM" id="SSF51445">
    <property type="entry name" value="(Trans)glycosidases"/>
    <property type="match status" value="1"/>
</dbReference>
<dbReference type="GO" id="GO:0030214">
    <property type="term" value="P:hyaluronan catabolic process"/>
    <property type="evidence" value="ECO:0007669"/>
    <property type="project" value="TreeGrafter"/>
</dbReference>
<dbReference type="GO" id="GO:0004415">
    <property type="term" value="F:hyalurononglucosaminidase activity"/>
    <property type="evidence" value="ECO:0007669"/>
    <property type="project" value="UniProtKB-UniRule"/>
</dbReference>
<evidence type="ECO:0000256" key="3">
    <source>
        <dbReference type="ARBA" id="ARBA00022801"/>
    </source>
</evidence>
<dbReference type="InterPro" id="IPR013785">
    <property type="entry name" value="Aldolase_TIM"/>
</dbReference>
<reference evidence="11" key="2">
    <citation type="submission" date="2025-09" db="UniProtKB">
        <authorList>
            <consortium name="Ensembl"/>
        </authorList>
    </citation>
    <scope>IDENTIFICATION</scope>
</reference>
<feature type="disulfide bond" evidence="8">
    <location>
        <begin position="51"/>
        <end position="333"/>
    </location>
</feature>
<organism evidence="11 12">
    <name type="scientific">Paramormyrops kingsleyae</name>
    <dbReference type="NCBI Taxonomy" id="1676925"/>
    <lineage>
        <taxon>Eukaryota</taxon>
        <taxon>Metazoa</taxon>
        <taxon>Chordata</taxon>
        <taxon>Craniata</taxon>
        <taxon>Vertebrata</taxon>
        <taxon>Euteleostomi</taxon>
        <taxon>Actinopterygii</taxon>
        <taxon>Neopterygii</taxon>
        <taxon>Teleostei</taxon>
        <taxon>Osteoglossocephala</taxon>
        <taxon>Osteoglossomorpha</taxon>
        <taxon>Osteoglossiformes</taxon>
        <taxon>Mormyridae</taxon>
        <taxon>Paramormyrops</taxon>
    </lineage>
</organism>
<keyword evidence="4 8" id="KW-1015">Disulfide bond</keyword>
<evidence type="ECO:0000256" key="6">
    <source>
        <dbReference type="PIRNR" id="PIRNR038193"/>
    </source>
</evidence>
<keyword evidence="3 9" id="KW-0378">Hydrolase</keyword>
<keyword evidence="12" id="KW-1185">Reference proteome</keyword>
<proteinExistence type="inferred from homology"/>
<dbReference type="PIRSF" id="PIRSF038193">
    <property type="entry name" value="Hyaluronidase"/>
    <property type="match status" value="1"/>
</dbReference>
<feature type="disulfide bond" evidence="8">
    <location>
        <begin position="358"/>
        <end position="369"/>
    </location>
</feature>
<dbReference type="FunFam" id="3.20.20.70:FF:000065">
    <property type="entry name" value="Hyaluronidase"/>
    <property type="match status" value="1"/>
</dbReference>
<evidence type="ECO:0000256" key="2">
    <source>
        <dbReference type="ARBA" id="ARBA00008871"/>
    </source>
</evidence>
<dbReference type="Proteomes" id="UP000261540">
    <property type="component" value="Unplaced"/>
</dbReference>
<evidence type="ECO:0000256" key="7">
    <source>
        <dbReference type="PIRSR" id="PIRSR038193-2"/>
    </source>
</evidence>
<evidence type="ECO:0000256" key="5">
    <source>
        <dbReference type="ARBA" id="ARBA00023295"/>
    </source>
</evidence>
<protein>
    <recommendedName>
        <fullName evidence="9">Hyaluronidase</fullName>
        <ecNumber evidence="9">3.2.1.35</ecNumber>
    </recommendedName>
</protein>
<evidence type="ECO:0000256" key="4">
    <source>
        <dbReference type="ARBA" id="ARBA00023157"/>
    </source>
</evidence>
<dbReference type="AlphaFoldDB" id="A0A3B3STW4"/>
<feature type="signal peptide" evidence="10">
    <location>
        <begin position="1"/>
        <end position="24"/>
    </location>
</feature>
<evidence type="ECO:0000256" key="8">
    <source>
        <dbReference type="PIRSR" id="PIRSR038193-3"/>
    </source>
</evidence>
<evidence type="ECO:0000256" key="9">
    <source>
        <dbReference type="RuleBase" id="RU610713"/>
    </source>
</evidence>
<dbReference type="InterPro" id="IPR017853">
    <property type="entry name" value="GH"/>
</dbReference>
<feature type="disulfide bond" evidence="8">
    <location>
        <begin position="204"/>
        <end position="220"/>
    </location>
</feature>
<sequence>MGKQPQVVERFLLLLLVLCVGGTAAPSQPVHEPLLPGQPFLVLWGVPDAACLGRPDPRAFGMQERSQLVIFLEDSLGLYPYYTPQKQAVSGGLPQHTRLDGHLQEVEADLAVSLPSVDFGGLAVLYWDQWRPQWGRNMAKQEIYQEESRSLLQGFFPDWSPAEVDRWAQVDFETAAQVILIETLRKLKMLRPKALWGVSPYPNCYTSSPAQRRANHTGRCPATEMALNDELLWLWRRSSALYPLLQLDNLLGGTPEARLYASALVREALRVAALAGAPYDLPVFPLIRSVYTSTNTFLSEGDLMNTIGESAAMGAAGVIVWEKVISDKSQRGCWKLADFVREVLGPYVVNVTTASRLCSATLCRGRGRCVRREPGGSAYLHLPPTTFLLLPDDAGRVEVEGRLAPLLCLSDGDPSCSRHLSAVGRTRLSSSHGRAGGGNGSQRDLCLAWCLEATRDWTNSSSQSLLGQSLTLFQCSARTRALSPSTATNTDAN</sequence>
<dbReference type="PANTHER" id="PTHR11769:SF36">
    <property type="entry name" value="HYALURONIDASE"/>
    <property type="match status" value="1"/>
</dbReference>
<accession>A0A3B3STW4</accession>
<comment type="similarity">
    <text evidence="2 6 9">Belongs to the glycosyl hydrolase 56 family.</text>
</comment>
<dbReference type="PANTHER" id="PTHR11769">
    <property type="entry name" value="HYALURONIDASE"/>
    <property type="match status" value="1"/>
</dbReference>
<dbReference type="Ensembl" id="ENSPKIT00000015075.1">
    <property type="protein sequence ID" value="ENSPKIP00000034172.1"/>
    <property type="gene ID" value="ENSPKIG00000013498.1"/>
</dbReference>
<feature type="chain" id="PRO_5017406423" description="Hyaluronidase" evidence="10">
    <location>
        <begin position="25"/>
        <end position="493"/>
    </location>
</feature>